<name>A0A1B6EN85_9HEMI</name>
<evidence type="ECO:0000256" key="3">
    <source>
        <dbReference type="ARBA" id="ARBA00005482"/>
    </source>
</evidence>
<gene>
    <name evidence="15" type="ORF">g.14572</name>
</gene>
<comment type="subcellular location">
    <subcellularLocation>
        <location evidence="2">Mitochondrion inner membrane</location>
        <topology evidence="2">Peripheral membrane protein</topology>
        <orientation evidence="2">Matrix side</orientation>
    </subcellularLocation>
</comment>
<dbReference type="GO" id="GO:0006120">
    <property type="term" value="P:mitochondrial electron transport, NADH to ubiquinone"/>
    <property type="evidence" value="ECO:0007669"/>
    <property type="project" value="TreeGrafter"/>
</dbReference>
<comment type="subunit">
    <text evidence="4">Complex I is composed of 45 different subunits.</text>
</comment>
<keyword evidence="12" id="KW-0472">Membrane</keyword>
<keyword evidence="11" id="KW-0496">Mitochondrion</keyword>
<evidence type="ECO:0000256" key="2">
    <source>
        <dbReference type="ARBA" id="ARBA00004443"/>
    </source>
</evidence>
<evidence type="ECO:0000256" key="8">
    <source>
        <dbReference type="ARBA" id="ARBA00022792"/>
    </source>
</evidence>
<reference evidence="15" key="1">
    <citation type="submission" date="2015-11" db="EMBL/GenBank/DDBJ databases">
        <title>De novo transcriptome assembly of four potential Pierce s Disease insect vectors from Arizona vineyards.</title>
        <authorList>
            <person name="Tassone E.E."/>
        </authorList>
    </citation>
    <scope>NUCLEOTIDE SEQUENCE</scope>
</reference>
<dbReference type="Pfam" id="PF07347">
    <property type="entry name" value="CI-B14_5a"/>
    <property type="match status" value="1"/>
</dbReference>
<accession>A0A1B6EN85</accession>
<keyword evidence="9" id="KW-0249">Electron transport</keyword>
<evidence type="ECO:0000256" key="6">
    <source>
        <dbReference type="ARBA" id="ARBA00022448"/>
    </source>
</evidence>
<evidence type="ECO:0000256" key="12">
    <source>
        <dbReference type="ARBA" id="ARBA00023136"/>
    </source>
</evidence>
<dbReference type="PANTHER" id="PTHR12485:SF1">
    <property type="entry name" value="NADH DEHYDROGENASE [UBIQUINONE] 1 ALPHA SUBCOMPLEX SUBUNIT 7"/>
    <property type="match status" value="1"/>
</dbReference>
<proteinExistence type="inferred from homology"/>
<evidence type="ECO:0000256" key="9">
    <source>
        <dbReference type="ARBA" id="ARBA00022982"/>
    </source>
</evidence>
<keyword evidence="7" id="KW-0679">Respiratory chain</keyword>
<dbReference type="EMBL" id="GECZ01030375">
    <property type="protein sequence ID" value="JAS39394.1"/>
    <property type="molecule type" value="Transcribed_RNA"/>
</dbReference>
<evidence type="ECO:0000256" key="7">
    <source>
        <dbReference type="ARBA" id="ARBA00022660"/>
    </source>
</evidence>
<evidence type="ECO:0000256" key="1">
    <source>
        <dbReference type="ARBA" id="ARBA00003195"/>
    </source>
</evidence>
<dbReference type="InterPro" id="IPR009947">
    <property type="entry name" value="NDUA7"/>
</dbReference>
<evidence type="ECO:0000256" key="5">
    <source>
        <dbReference type="ARBA" id="ARBA00016383"/>
    </source>
</evidence>
<evidence type="ECO:0000256" key="14">
    <source>
        <dbReference type="ARBA" id="ARBA00033401"/>
    </source>
</evidence>
<feature type="non-terminal residue" evidence="15">
    <location>
        <position position="1"/>
    </location>
</feature>
<evidence type="ECO:0000256" key="10">
    <source>
        <dbReference type="ARBA" id="ARBA00022990"/>
    </source>
</evidence>
<evidence type="ECO:0000256" key="11">
    <source>
        <dbReference type="ARBA" id="ARBA00023128"/>
    </source>
</evidence>
<dbReference type="AlphaFoldDB" id="A0A1B6EN85"/>
<dbReference type="GO" id="GO:0005743">
    <property type="term" value="C:mitochondrial inner membrane"/>
    <property type="evidence" value="ECO:0007669"/>
    <property type="project" value="UniProtKB-SubCell"/>
</dbReference>
<comment type="similarity">
    <text evidence="3">Belongs to the complex I NDUFA7 subunit family.</text>
</comment>
<dbReference type="PANTHER" id="PTHR12485">
    <property type="entry name" value="NADH-UBIQUINONE OXIDOREDUCTASE SUBUNIT B"/>
    <property type="match status" value="1"/>
</dbReference>
<keyword evidence="10" id="KW-0007">Acetylation</keyword>
<keyword evidence="6" id="KW-0813">Transport</keyword>
<comment type="function">
    <text evidence="1">Accessory subunit of the mitochondrial membrane respiratory chain NADH dehydrogenase (Complex I), that is believed not to be involved in catalysis. Complex I functions in the transfer of electrons from NADH to the respiratory chain. The immediate electron acceptor for the enzyme is believed to be ubiquinone.</text>
</comment>
<evidence type="ECO:0000313" key="15">
    <source>
        <dbReference type="EMBL" id="JAS39394.1"/>
    </source>
</evidence>
<evidence type="ECO:0000256" key="13">
    <source>
        <dbReference type="ARBA" id="ARBA00030360"/>
    </source>
</evidence>
<organism evidence="15">
    <name type="scientific">Cuerna arida</name>
    <dbReference type="NCBI Taxonomy" id="1464854"/>
    <lineage>
        <taxon>Eukaryota</taxon>
        <taxon>Metazoa</taxon>
        <taxon>Ecdysozoa</taxon>
        <taxon>Arthropoda</taxon>
        <taxon>Hexapoda</taxon>
        <taxon>Insecta</taxon>
        <taxon>Pterygota</taxon>
        <taxon>Neoptera</taxon>
        <taxon>Paraneoptera</taxon>
        <taxon>Hemiptera</taxon>
        <taxon>Auchenorrhyncha</taxon>
        <taxon>Membracoidea</taxon>
        <taxon>Cicadellidae</taxon>
        <taxon>Cicadellinae</taxon>
        <taxon>Proconiini</taxon>
        <taxon>Cuerna</taxon>
    </lineage>
</organism>
<keyword evidence="8" id="KW-0999">Mitochondrion inner membrane</keyword>
<sequence length="133" mass="15399">QINIFANTSQANLKMVKPKPLPRDVPWILRKFRNFLLGRQHNSPLRFVQDISKRSQPPPDLPLGPCSKLNSNYYSDRDVRGEISHPTELFGPETERLRLLKAADPWQRCEVKEKGASLRLVPGKVHHWDKIVK</sequence>
<protein>
    <recommendedName>
        <fullName evidence="5">NADH dehydrogenase [ubiquinone] 1 alpha subcomplex subunit 7</fullName>
    </recommendedName>
    <alternativeName>
        <fullName evidence="14">Complex I-B14.5a</fullName>
    </alternativeName>
    <alternativeName>
        <fullName evidence="13">NADH-ubiquinone oxidoreductase subunit B14.5a</fullName>
    </alternativeName>
</protein>
<evidence type="ECO:0000256" key="4">
    <source>
        <dbReference type="ARBA" id="ARBA00011533"/>
    </source>
</evidence>